<evidence type="ECO:0000256" key="6">
    <source>
        <dbReference type="PROSITE-ProRule" id="PRU00169"/>
    </source>
</evidence>
<dbReference type="PANTHER" id="PTHR48111">
    <property type="entry name" value="REGULATOR OF RPOS"/>
    <property type="match status" value="1"/>
</dbReference>
<proteinExistence type="predicted"/>
<keyword evidence="4 7" id="KW-0238">DNA-binding</keyword>
<keyword evidence="2" id="KW-0902">Two-component regulatory system</keyword>
<keyword evidence="3" id="KW-0805">Transcription regulation</keyword>
<dbReference type="Proteomes" id="UP000321306">
    <property type="component" value="Unassembled WGS sequence"/>
</dbReference>
<dbReference type="InterPro" id="IPR016032">
    <property type="entry name" value="Sig_transdc_resp-reg_C-effctor"/>
</dbReference>
<dbReference type="GO" id="GO:0006355">
    <property type="term" value="P:regulation of DNA-templated transcription"/>
    <property type="evidence" value="ECO:0007669"/>
    <property type="project" value="InterPro"/>
</dbReference>
<evidence type="ECO:0000256" key="1">
    <source>
        <dbReference type="ARBA" id="ARBA00022553"/>
    </source>
</evidence>
<evidence type="ECO:0000259" key="8">
    <source>
        <dbReference type="PROSITE" id="PS50110"/>
    </source>
</evidence>
<dbReference type="Pfam" id="PF00072">
    <property type="entry name" value="Response_reg"/>
    <property type="match status" value="1"/>
</dbReference>
<evidence type="ECO:0000256" key="3">
    <source>
        <dbReference type="ARBA" id="ARBA00023015"/>
    </source>
</evidence>
<dbReference type="Gene3D" id="3.40.50.2300">
    <property type="match status" value="1"/>
</dbReference>
<dbReference type="PROSITE" id="PS50110">
    <property type="entry name" value="RESPONSE_REGULATORY"/>
    <property type="match status" value="1"/>
</dbReference>
<dbReference type="SUPFAM" id="SSF52172">
    <property type="entry name" value="CheY-like"/>
    <property type="match status" value="1"/>
</dbReference>
<evidence type="ECO:0000256" key="2">
    <source>
        <dbReference type="ARBA" id="ARBA00023012"/>
    </source>
</evidence>
<dbReference type="SUPFAM" id="SSF46894">
    <property type="entry name" value="C-terminal effector domain of the bipartite response regulators"/>
    <property type="match status" value="1"/>
</dbReference>
<accession>A0A511N1I5</accession>
<feature type="modified residue" description="4-aspartylphosphate" evidence="6">
    <location>
        <position position="69"/>
    </location>
</feature>
<dbReference type="EMBL" id="BJXB01000009">
    <property type="protein sequence ID" value="GEM46649.1"/>
    <property type="molecule type" value="Genomic_DNA"/>
</dbReference>
<name>A0A511N1I5_DEIC1</name>
<keyword evidence="5" id="KW-0804">Transcription</keyword>
<dbReference type="Gene3D" id="1.10.10.10">
    <property type="entry name" value="Winged helix-like DNA-binding domain superfamily/Winged helix DNA-binding domain"/>
    <property type="match status" value="1"/>
</dbReference>
<dbReference type="Pfam" id="PF00486">
    <property type="entry name" value="Trans_reg_C"/>
    <property type="match status" value="1"/>
</dbReference>
<evidence type="ECO:0000313" key="10">
    <source>
        <dbReference type="EMBL" id="GEM46649.1"/>
    </source>
</evidence>
<dbReference type="InterPro" id="IPR001867">
    <property type="entry name" value="OmpR/PhoB-type_DNA-bd"/>
</dbReference>
<feature type="DNA-binding region" description="OmpR/PhoB-type" evidence="7">
    <location>
        <begin position="139"/>
        <end position="236"/>
    </location>
</feature>
<keyword evidence="11" id="KW-1185">Reference proteome</keyword>
<comment type="caution">
    <text evidence="10">The sequence shown here is derived from an EMBL/GenBank/DDBJ whole genome shotgun (WGS) entry which is preliminary data.</text>
</comment>
<evidence type="ECO:0000256" key="5">
    <source>
        <dbReference type="ARBA" id="ARBA00023163"/>
    </source>
</evidence>
<evidence type="ECO:0000256" key="4">
    <source>
        <dbReference type="ARBA" id="ARBA00023125"/>
    </source>
</evidence>
<feature type="domain" description="Response regulatory" evidence="8">
    <location>
        <begin position="21"/>
        <end position="131"/>
    </location>
</feature>
<dbReference type="GO" id="GO:0000156">
    <property type="term" value="F:phosphorelay response regulator activity"/>
    <property type="evidence" value="ECO:0007669"/>
    <property type="project" value="TreeGrafter"/>
</dbReference>
<organism evidence="10 11">
    <name type="scientific">Deinococcus cellulosilyticus (strain DSM 18568 / NBRC 106333 / KACC 11606 / 5516J-15)</name>
    <dbReference type="NCBI Taxonomy" id="1223518"/>
    <lineage>
        <taxon>Bacteria</taxon>
        <taxon>Thermotogati</taxon>
        <taxon>Deinococcota</taxon>
        <taxon>Deinococci</taxon>
        <taxon>Deinococcales</taxon>
        <taxon>Deinococcaceae</taxon>
        <taxon>Deinococcus</taxon>
    </lineage>
</organism>
<dbReference type="GO" id="GO:0005829">
    <property type="term" value="C:cytosol"/>
    <property type="evidence" value="ECO:0007669"/>
    <property type="project" value="TreeGrafter"/>
</dbReference>
<evidence type="ECO:0000256" key="7">
    <source>
        <dbReference type="PROSITE-ProRule" id="PRU01091"/>
    </source>
</evidence>
<dbReference type="SMART" id="SM00862">
    <property type="entry name" value="Trans_reg_C"/>
    <property type="match status" value="1"/>
</dbReference>
<dbReference type="InterPro" id="IPR001789">
    <property type="entry name" value="Sig_transdc_resp-reg_receiver"/>
</dbReference>
<dbReference type="PROSITE" id="PS51755">
    <property type="entry name" value="OMPR_PHOB"/>
    <property type="match status" value="1"/>
</dbReference>
<dbReference type="PANTHER" id="PTHR48111:SF22">
    <property type="entry name" value="REGULATOR OF RPOS"/>
    <property type="match status" value="1"/>
</dbReference>
<dbReference type="InterPro" id="IPR011006">
    <property type="entry name" value="CheY-like_superfamily"/>
</dbReference>
<feature type="domain" description="OmpR/PhoB-type" evidence="9">
    <location>
        <begin position="139"/>
        <end position="236"/>
    </location>
</feature>
<protein>
    <submittedName>
        <fullName evidence="10">DNA-binding response regulator</fullName>
    </submittedName>
</protein>
<dbReference type="SMART" id="SM00448">
    <property type="entry name" value="REC"/>
    <property type="match status" value="1"/>
</dbReference>
<keyword evidence="1 6" id="KW-0597">Phosphoprotein</keyword>
<evidence type="ECO:0000259" key="9">
    <source>
        <dbReference type="PROSITE" id="PS51755"/>
    </source>
</evidence>
<gene>
    <name evidence="10" type="ORF">DC3_22840</name>
</gene>
<dbReference type="AlphaFoldDB" id="A0A511N1I5"/>
<dbReference type="InterPro" id="IPR036388">
    <property type="entry name" value="WH-like_DNA-bd_sf"/>
</dbReference>
<dbReference type="GO" id="GO:0032993">
    <property type="term" value="C:protein-DNA complex"/>
    <property type="evidence" value="ECO:0007669"/>
    <property type="project" value="TreeGrafter"/>
</dbReference>
<sequence length="239" mass="26615">MSAQMFSCALPYDVLMPVSPTLLLIELHGTTPSGTQRALTQAGYLLLQAEPQDAVIAYQQHLPDLVLLDLSHPEAFHAVQNIRKTSNVPLLTHSLQPSLHTKVQALDAGADDCLDRHCPPVELLARLRAQLRRNVPALPSDVQAAGLNLNLESREVHFGQERIQVTSKEFELLELFARSPGRVFSRGEIERRIWPDYQGDSNVIDVYIGYLRRKLEQAGAPGLLRTKRGLGYGLLDEDI</sequence>
<dbReference type="GO" id="GO:0000976">
    <property type="term" value="F:transcription cis-regulatory region binding"/>
    <property type="evidence" value="ECO:0007669"/>
    <property type="project" value="TreeGrafter"/>
</dbReference>
<dbReference type="OrthoDB" id="61040at2"/>
<dbReference type="CDD" id="cd00383">
    <property type="entry name" value="trans_reg_C"/>
    <property type="match status" value="1"/>
</dbReference>
<reference evidence="10 11" key="1">
    <citation type="submission" date="2019-07" db="EMBL/GenBank/DDBJ databases">
        <title>Whole genome shotgun sequence of Deinococcus cellulosilyticus NBRC 106333.</title>
        <authorList>
            <person name="Hosoyama A."/>
            <person name="Uohara A."/>
            <person name="Ohji S."/>
            <person name="Ichikawa N."/>
        </authorList>
    </citation>
    <scope>NUCLEOTIDE SEQUENCE [LARGE SCALE GENOMIC DNA]</scope>
    <source>
        <strain evidence="10 11">NBRC 106333</strain>
    </source>
</reference>
<evidence type="ECO:0000313" key="11">
    <source>
        <dbReference type="Proteomes" id="UP000321306"/>
    </source>
</evidence>
<dbReference type="InterPro" id="IPR039420">
    <property type="entry name" value="WalR-like"/>
</dbReference>